<feature type="transmembrane region" description="Helical" evidence="5">
    <location>
        <begin position="12"/>
        <end position="44"/>
    </location>
</feature>
<evidence type="ECO:0000256" key="2">
    <source>
        <dbReference type="ARBA" id="ARBA00022692"/>
    </source>
</evidence>
<dbReference type="Proteomes" id="UP000037237">
    <property type="component" value="Unassembled WGS sequence"/>
</dbReference>
<dbReference type="InterPro" id="IPR002781">
    <property type="entry name" value="TM_pro_TauE-like"/>
</dbReference>
<feature type="transmembrane region" description="Helical" evidence="5">
    <location>
        <begin position="229"/>
        <end position="247"/>
    </location>
</feature>
<evidence type="ECO:0000256" key="1">
    <source>
        <dbReference type="ARBA" id="ARBA00004141"/>
    </source>
</evidence>
<dbReference type="GO" id="GO:0005886">
    <property type="term" value="C:plasma membrane"/>
    <property type="evidence" value="ECO:0007669"/>
    <property type="project" value="UniProtKB-SubCell"/>
</dbReference>
<evidence type="ECO:0000313" key="6">
    <source>
        <dbReference type="EMBL" id="KON32404.1"/>
    </source>
</evidence>
<dbReference type="InterPro" id="IPR051598">
    <property type="entry name" value="TSUP/Inactive_protease-like"/>
</dbReference>
<dbReference type="PANTHER" id="PTHR43701">
    <property type="entry name" value="MEMBRANE TRANSPORTER PROTEIN MJ0441-RELATED"/>
    <property type="match status" value="1"/>
</dbReference>
<dbReference type="AlphaFoldDB" id="A0A0M0BVC3"/>
<keyword evidence="4 5" id="KW-0472">Membrane</keyword>
<keyword evidence="2 5" id="KW-0812">Transmembrane</keyword>
<accession>A0A0M0BVC3</accession>
<gene>
    <name evidence="6" type="ORF">AC477_03065</name>
</gene>
<feature type="transmembrane region" description="Helical" evidence="5">
    <location>
        <begin position="162"/>
        <end position="184"/>
    </location>
</feature>
<name>A0A0M0BVC3_9ARCH</name>
<feature type="transmembrane region" description="Helical" evidence="5">
    <location>
        <begin position="104"/>
        <end position="121"/>
    </location>
</feature>
<evidence type="ECO:0000256" key="3">
    <source>
        <dbReference type="ARBA" id="ARBA00022989"/>
    </source>
</evidence>
<proteinExistence type="inferred from homology"/>
<evidence type="ECO:0000256" key="5">
    <source>
        <dbReference type="RuleBase" id="RU363041"/>
    </source>
</evidence>
<sequence>MIEMDFIGALLIFVFGFVVGVPSAMVGLGGGIIIVPALIVLFQIPAQNAIAISLVAITGTTVSATIGYIRAKQVDYRLGLLYDILDVPGIILGAYLTTFLPENILAGICGVFILFITIFLLRSKRKPEAPISIPGESSTKEWNRTVIDHKGRAVTYALKSPLLALASSFVGGLVTGLAGLGGGITDVSSMILLGIPTHIAVASAEFAMAITNGVGVITHGLLNNLLLEYAIPITIGTIIGAQIGVVLGRRVKGKTIRNLLAVLAILSALRLIYFFFTN</sequence>
<organism evidence="6 7">
    <name type="scientific">miscellaneous Crenarchaeota group-1 archaeon SG8-32-1</name>
    <dbReference type="NCBI Taxonomy" id="1685124"/>
    <lineage>
        <taxon>Archaea</taxon>
        <taxon>Candidatus Bathyarchaeota</taxon>
        <taxon>MCG-1</taxon>
    </lineage>
</organism>
<reference evidence="6 7" key="1">
    <citation type="submission" date="2015-06" db="EMBL/GenBank/DDBJ databases">
        <title>New insights into the roles of widespread benthic archaea in carbon and nitrogen cycling.</title>
        <authorList>
            <person name="Lazar C.S."/>
            <person name="Baker B.J."/>
            <person name="Seitz K.W."/>
            <person name="Hyde A.S."/>
            <person name="Dick G.J."/>
            <person name="Hinrichs K.-U."/>
            <person name="Teske A.P."/>
        </authorList>
    </citation>
    <scope>NUCLEOTIDE SEQUENCE [LARGE SCALE GENOMIC DNA]</scope>
    <source>
        <strain evidence="6">SG8-32-1</strain>
    </source>
</reference>
<evidence type="ECO:0000256" key="4">
    <source>
        <dbReference type="ARBA" id="ARBA00023136"/>
    </source>
</evidence>
<feature type="transmembrane region" description="Helical" evidence="5">
    <location>
        <begin position="80"/>
        <end position="98"/>
    </location>
</feature>
<feature type="transmembrane region" description="Helical" evidence="5">
    <location>
        <begin position="259"/>
        <end position="276"/>
    </location>
</feature>
<comment type="subcellular location">
    <subcellularLocation>
        <location evidence="5">Cell membrane</location>
        <topology evidence="5">Multi-pass membrane protein</topology>
    </subcellularLocation>
    <subcellularLocation>
        <location evidence="1">Membrane</location>
        <topology evidence="1">Multi-pass membrane protein</topology>
    </subcellularLocation>
</comment>
<protein>
    <recommendedName>
        <fullName evidence="5">Probable membrane transporter protein</fullName>
    </recommendedName>
</protein>
<dbReference type="EMBL" id="LFWU01000068">
    <property type="protein sequence ID" value="KON32404.1"/>
    <property type="molecule type" value="Genomic_DNA"/>
</dbReference>
<keyword evidence="5" id="KW-1003">Cell membrane</keyword>
<keyword evidence="3 5" id="KW-1133">Transmembrane helix</keyword>
<feature type="transmembrane region" description="Helical" evidence="5">
    <location>
        <begin position="50"/>
        <end position="68"/>
    </location>
</feature>
<dbReference type="Pfam" id="PF01925">
    <property type="entry name" value="TauE"/>
    <property type="match status" value="1"/>
</dbReference>
<comment type="caution">
    <text evidence="6">The sequence shown here is derived from an EMBL/GenBank/DDBJ whole genome shotgun (WGS) entry which is preliminary data.</text>
</comment>
<evidence type="ECO:0000313" key="7">
    <source>
        <dbReference type="Proteomes" id="UP000037237"/>
    </source>
</evidence>
<dbReference type="PANTHER" id="PTHR43701:SF2">
    <property type="entry name" value="MEMBRANE TRANSPORTER PROTEIN YJNA-RELATED"/>
    <property type="match status" value="1"/>
</dbReference>
<comment type="similarity">
    <text evidence="5">Belongs to the 4-toluene sulfonate uptake permease (TSUP) (TC 2.A.102) family.</text>
</comment>